<organism evidence="5 6">
    <name type="scientific">Rotaria sordida</name>
    <dbReference type="NCBI Taxonomy" id="392033"/>
    <lineage>
        <taxon>Eukaryota</taxon>
        <taxon>Metazoa</taxon>
        <taxon>Spiralia</taxon>
        <taxon>Gnathifera</taxon>
        <taxon>Rotifera</taxon>
        <taxon>Eurotatoria</taxon>
        <taxon>Bdelloidea</taxon>
        <taxon>Philodinida</taxon>
        <taxon>Philodinidae</taxon>
        <taxon>Rotaria</taxon>
    </lineage>
</organism>
<feature type="region of interest" description="Disordered" evidence="4">
    <location>
        <begin position="364"/>
        <end position="396"/>
    </location>
</feature>
<comment type="caution">
    <text evidence="5">The sequence shown here is derived from an EMBL/GenBank/DDBJ whole genome shotgun (WGS) entry which is preliminary data.</text>
</comment>
<dbReference type="Pfam" id="PF13855">
    <property type="entry name" value="LRR_8"/>
    <property type="match status" value="1"/>
</dbReference>
<evidence type="ECO:0000256" key="2">
    <source>
        <dbReference type="ARBA" id="ARBA00022737"/>
    </source>
</evidence>
<dbReference type="PANTHER" id="PTHR48051:SF1">
    <property type="entry name" value="RAS SUPPRESSOR PROTEIN 1"/>
    <property type="match status" value="1"/>
</dbReference>
<reference evidence="5" key="1">
    <citation type="submission" date="2021-02" db="EMBL/GenBank/DDBJ databases">
        <authorList>
            <person name="Nowell W R."/>
        </authorList>
    </citation>
    <scope>NUCLEOTIDE SEQUENCE</scope>
</reference>
<keyword evidence="3" id="KW-0175">Coiled coil</keyword>
<dbReference type="SMART" id="SM00369">
    <property type="entry name" value="LRR_TYP"/>
    <property type="match status" value="3"/>
</dbReference>
<keyword evidence="1" id="KW-0433">Leucine-rich repeat</keyword>
<evidence type="ECO:0000256" key="1">
    <source>
        <dbReference type="ARBA" id="ARBA00022614"/>
    </source>
</evidence>
<dbReference type="InterPro" id="IPR003591">
    <property type="entry name" value="Leu-rich_rpt_typical-subtyp"/>
</dbReference>
<dbReference type="InterPro" id="IPR032675">
    <property type="entry name" value="LRR_dom_sf"/>
</dbReference>
<name>A0A815KMC9_9BILA</name>
<evidence type="ECO:0000313" key="5">
    <source>
        <dbReference type="EMBL" id="CAF1398209.1"/>
    </source>
</evidence>
<dbReference type="PANTHER" id="PTHR48051">
    <property type="match status" value="1"/>
</dbReference>
<keyword evidence="2" id="KW-0677">Repeat</keyword>
<protein>
    <recommendedName>
        <fullName evidence="7">Leucine-rich repeat-containing protein 27</fullName>
    </recommendedName>
</protein>
<dbReference type="EMBL" id="CAJNOU010003575">
    <property type="protein sequence ID" value="CAF1398209.1"/>
    <property type="molecule type" value="Genomic_DNA"/>
</dbReference>
<proteinExistence type="predicted"/>
<evidence type="ECO:0008006" key="7">
    <source>
        <dbReference type="Google" id="ProtNLM"/>
    </source>
</evidence>
<evidence type="ECO:0000256" key="4">
    <source>
        <dbReference type="SAM" id="MobiDB-lite"/>
    </source>
</evidence>
<accession>A0A815KMC9</accession>
<dbReference type="SUPFAM" id="SSF52058">
    <property type="entry name" value="L domain-like"/>
    <property type="match status" value="1"/>
</dbReference>
<dbReference type="Gene3D" id="3.80.10.10">
    <property type="entry name" value="Ribonuclease Inhibitor"/>
    <property type="match status" value="1"/>
</dbReference>
<dbReference type="GO" id="GO:0005737">
    <property type="term" value="C:cytoplasm"/>
    <property type="evidence" value="ECO:0007669"/>
    <property type="project" value="TreeGrafter"/>
</dbReference>
<dbReference type="InterPro" id="IPR001611">
    <property type="entry name" value="Leu-rich_rpt"/>
</dbReference>
<dbReference type="PROSITE" id="PS51450">
    <property type="entry name" value="LRR"/>
    <property type="match status" value="2"/>
</dbReference>
<gene>
    <name evidence="5" type="ORF">SEV965_LOCUS31302</name>
</gene>
<dbReference type="InterPro" id="IPR050216">
    <property type="entry name" value="LRR_domain-containing"/>
</dbReference>
<feature type="coiled-coil region" evidence="3">
    <location>
        <begin position="614"/>
        <end position="644"/>
    </location>
</feature>
<evidence type="ECO:0000256" key="3">
    <source>
        <dbReference type="SAM" id="Coils"/>
    </source>
</evidence>
<dbReference type="AlphaFoldDB" id="A0A815KMC9"/>
<sequence length="662" mass="77658">MSQVVASQTYCLENSTKLTRPNFETFLTSNESHGPTVVDKHQVKRLYRLQRKPNVNTHLHLDNSTVDYERQGYFESIVRKQIDESSIQPPRIIYHRPLDVSNKALAKLSFGKTRLDPQQIIPNQITTVRNHPAAIPLLRHEQGLDNEIVPHFSDRLVLDQTIRNRLSFGEKEIENDDISSDVHDQVNEILHINENKKEDDLTQFIIKAKEQNYNCLDLSKKNIIEFPQTLLEFPSLQYLYLEGNEITQLPDDLFLRLPNLKWIDLRNNKITQIPSLGLDKNHSLRYLLLSGNLIRTLPVQLGKVKGLSALNLDGNPLVHPPLEIVKQGIKAIQQYLRNEHIRHSKYDSDDENYDDDEEQQTDIIQDVWASSDDDNDDQQRRISRSPKPSTILSRPSLILLRKSKSEASYYKSATANPLTTHLQSCIHHQRVSYSEMRIHHPSPSCRQRAKSDIKLPRVKIKKNNQPTKIISNDPVGDTYAARAREEQRLIRMKHHNIKINEELQKVKTKELLYDWKENYRSNQQKLHRKRLIKGKDYQEAVVQAPFGIDPHYISVMDKDQQEMIEKAIRYESRRNRSPESAMREEEERRIRDRQVQDRIREITGKILKRRGEVRGNAYEEKRQAELELRELRKLESEVKQRRTQIDNRFKAYTGDVKARKKL</sequence>
<evidence type="ECO:0000313" key="6">
    <source>
        <dbReference type="Proteomes" id="UP000663889"/>
    </source>
</evidence>
<dbReference type="Proteomes" id="UP000663889">
    <property type="component" value="Unassembled WGS sequence"/>
</dbReference>